<dbReference type="PROSITE" id="PS50931">
    <property type="entry name" value="HTH_LYSR"/>
    <property type="match status" value="1"/>
</dbReference>
<dbReference type="EMBL" id="BAAATZ010000034">
    <property type="protein sequence ID" value="GAA2737524.1"/>
    <property type="molecule type" value="Genomic_DNA"/>
</dbReference>
<evidence type="ECO:0000313" key="6">
    <source>
        <dbReference type="EMBL" id="GAA2737524.1"/>
    </source>
</evidence>
<dbReference type="PANTHER" id="PTHR30346">
    <property type="entry name" value="TRANSCRIPTIONAL DUAL REGULATOR HCAR-RELATED"/>
    <property type="match status" value="1"/>
</dbReference>
<dbReference type="Pfam" id="PF00126">
    <property type="entry name" value="HTH_1"/>
    <property type="match status" value="1"/>
</dbReference>
<evidence type="ECO:0000256" key="3">
    <source>
        <dbReference type="ARBA" id="ARBA00023125"/>
    </source>
</evidence>
<comment type="caution">
    <text evidence="6">The sequence shown here is derived from an EMBL/GenBank/DDBJ whole genome shotgun (WGS) entry which is preliminary data.</text>
</comment>
<gene>
    <name evidence="6" type="ORF">GCM10010439_67980</name>
</gene>
<sequence>MMDILKLEAFVAVAEEESFGGAAARIGVAQSTVSSRIKELESHLGQRLFTRTSRQVRLSPAGEAALPRARAALAALDGVRQAVDDVAGIRRGRVRLGLVSGADIPELGEILAAFATEFPGIELVITSASSFDLEQAVSDGTLDIAVVVRTGRTPLRWKELLRDPLTVVGLTAATATVPVTDLRARPLVVLDAGAGSRTALESAARRAGVRLEIAVQVSTPGMAWDLHSRGMGLLVVPRSLAPNGGTVVVDAEGAETAVRVGLISHPDVRTSATELLLERLAALMSPTTA</sequence>
<dbReference type="Proteomes" id="UP001501842">
    <property type="component" value="Unassembled WGS sequence"/>
</dbReference>
<evidence type="ECO:0000256" key="4">
    <source>
        <dbReference type="ARBA" id="ARBA00023163"/>
    </source>
</evidence>
<dbReference type="InterPro" id="IPR005119">
    <property type="entry name" value="LysR_subst-bd"/>
</dbReference>
<dbReference type="InterPro" id="IPR000847">
    <property type="entry name" value="LysR_HTH_N"/>
</dbReference>
<comment type="similarity">
    <text evidence="1">Belongs to the LysR transcriptional regulatory family.</text>
</comment>
<accession>A0ABN3UR67</accession>
<dbReference type="PANTHER" id="PTHR30346:SF30">
    <property type="entry name" value="SMALL NEUTRAL PROTEASE REGULATORY PROTEIN"/>
    <property type="match status" value="1"/>
</dbReference>
<evidence type="ECO:0000256" key="1">
    <source>
        <dbReference type="ARBA" id="ARBA00009437"/>
    </source>
</evidence>
<dbReference type="PRINTS" id="PR00039">
    <property type="entry name" value="HTHLYSR"/>
</dbReference>
<reference evidence="6 7" key="1">
    <citation type="journal article" date="2019" name="Int. J. Syst. Evol. Microbiol.">
        <title>The Global Catalogue of Microorganisms (GCM) 10K type strain sequencing project: providing services to taxonomists for standard genome sequencing and annotation.</title>
        <authorList>
            <consortium name="The Broad Institute Genomics Platform"/>
            <consortium name="The Broad Institute Genome Sequencing Center for Infectious Disease"/>
            <person name="Wu L."/>
            <person name="Ma J."/>
        </authorList>
    </citation>
    <scope>NUCLEOTIDE SEQUENCE [LARGE SCALE GENOMIC DNA]</scope>
    <source>
        <strain evidence="6 7">JCM 8201</strain>
    </source>
</reference>
<keyword evidence="7" id="KW-1185">Reference proteome</keyword>
<keyword evidence="2" id="KW-0805">Transcription regulation</keyword>
<dbReference type="RefSeq" id="WP_344457103.1">
    <property type="nucleotide sequence ID" value="NZ_BAAATZ010000034.1"/>
</dbReference>
<evidence type="ECO:0000256" key="2">
    <source>
        <dbReference type="ARBA" id="ARBA00023015"/>
    </source>
</evidence>
<dbReference type="InterPro" id="IPR036390">
    <property type="entry name" value="WH_DNA-bd_sf"/>
</dbReference>
<evidence type="ECO:0000313" key="7">
    <source>
        <dbReference type="Proteomes" id="UP001501842"/>
    </source>
</evidence>
<feature type="domain" description="HTH lysR-type" evidence="5">
    <location>
        <begin position="2"/>
        <end position="59"/>
    </location>
</feature>
<keyword evidence="4" id="KW-0804">Transcription</keyword>
<evidence type="ECO:0000259" key="5">
    <source>
        <dbReference type="PROSITE" id="PS50931"/>
    </source>
</evidence>
<proteinExistence type="inferred from homology"/>
<dbReference type="SUPFAM" id="SSF46785">
    <property type="entry name" value="Winged helix' DNA-binding domain"/>
    <property type="match status" value="1"/>
</dbReference>
<dbReference type="SUPFAM" id="SSF53850">
    <property type="entry name" value="Periplasmic binding protein-like II"/>
    <property type="match status" value="1"/>
</dbReference>
<name>A0ABN3UR67_9ACTN</name>
<dbReference type="CDD" id="cd05466">
    <property type="entry name" value="PBP2_LTTR_substrate"/>
    <property type="match status" value="1"/>
</dbReference>
<dbReference type="InterPro" id="IPR036388">
    <property type="entry name" value="WH-like_DNA-bd_sf"/>
</dbReference>
<keyword evidence="3" id="KW-0238">DNA-binding</keyword>
<dbReference type="Gene3D" id="1.10.10.10">
    <property type="entry name" value="Winged helix-like DNA-binding domain superfamily/Winged helix DNA-binding domain"/>
    <property type="match status" value="1"/>
</dbReference>
<dbReference type="Pfam" id="PF03466">
    <property type="entry name" value="LysR_substrate"/>
    <property type="match status" value="1"/>
</dbReference>
<protein>
    <submittedName>
        <fullName evidence="6">LysR substrate-binding domain-containing protein</fullName>
    </submittedName>
</protein>
<dbReference type="Gene3D" id="3.40.190.290">
    <property type="match status" value="1"/>
</dbReference>
<organism evidence="6 7">
    <name type="scientific">Actinocorallia aurantiaca</name>
    <dbReference type="NCBI Taxonomy" id="46204"/>
    <lineage>
        <taxon>Bacteria</taxon>
        <taxon>Bacillati</taxon>
        <taxon>Actinomycetota</taxon>
        <taxon>Actinomycetes</taxon>
        <taxon>Streptosporangiales</taxon>
        <taxon>Thermomonosporaceae</taxon>
        <taxon>Actinocorallia</taxon>
    </lineage>
</organism>